<feature type="binding site" evidence="4">
    <location>
        <position position="422"/>
    </location>
    <ligand>
        <name>FAD</name>
        <dbReference type="ChEBI" id="CHEBI:57692"/>
    </ligand>
</feature>
<evidence type="ECO:0000256" key="3">
    <source>
        <dbReference type="ARBA" id="ARBA00023002"/>
    </source>
</evidence>
<evidence type="ECO:0000259" key="5">
    <source>
        <dbReference type="Pfam" id="PF01593"/>
    </source>
</evidence>
<dbReference type="SUPFAM" id="SSF51905">
    <property type="entry name" value="FAD/NAD(P)-binding domain"/>
    <property type="match status" value="1"/>
</dbReference>
<comment type="similarity">
    <text evidence="2">Belongs to the flavin monoamine oxidase family.</text>
</comment>
<dbReference type="Gene3D" id="1.10.405.10">
    <property type="entry name" value="Guanine Nucleotide Dissociation Inhibitor, domain 1"/>
    <property type="match status" value="1"/>
</dbReference>
<dbReference type="Proteomes" id="UP000245168">
    <property type="component" value="Unassembled WGS sequence"/>
</dbReference>
<dbReference type="Gene3D" id="3.50.50.60">
    <property type="entry name" value="FAD/NAD(P)-binding domain"/>
    <property type="match status" value="1"/>
</dbReference>
<dbReference type="InterPro" id="IPR050703">
    <property type="entry name" value="Flavin_MAO"/>
</dbReference>
<comment type="caution">
    <text evidence="6">The sequence shown here is derived from an EMBL/GenBank/DDBJ whole genome shotgun (WGS) entry which is preliminary data.</text>
</comment>
<dbReference type="InterPro" id="IPR036188">
    <property type="entry name" value="FAD/NAD-bd_sf"/>
</dbReference>
<protein>
    <submittedName>
        <fullName evidence="6">Amine oxidase</fullName>
    </submittedName>
</protein>
<dbReference type="SUPFAM" id="SSF54373">
    <property type="entry name" value="FAD-linked reductases, C-terminal domain"/>
    <property type="match status" value="1"/>
</dbReference>
<dbReference type="RefSeq" id="WP_109252258.1">
    <property type="nucleotide sequence ID" value="NZ_QEXV01000002.1"/>
</dbReference>
<dbReference type="PANTHER" id="PTHR43563:SF1">
    <property type="entry name" value="AMINE OXIDASE [FLAVIN-CONTAINING] B"/>
    <property type="match status" value="1"/>
</dbReference>
<evidence type="ECO:0000256" key="4">
    <source>
        <dbReference type="PIRSR" id="PIRSR601613-1"/>
    </source>
</evidence>
<accession>A0A2U2BVB0</accession>
<dbReference type="PANTHER" id="PTHR43563">
    <property type="entry name" value="AMINE OXIDASE"/>
    <property type="match status" value="1"/>
</dbReference>
<dbReference type="Pfam" id="PF01593">
    <property type="entry name" value="Amino_oxidase"/>
    <property type="match status" value="1"/>
</dbReference>
<feature type="domain" description="Amine oxidase" evidence="5">
    <location>
        <begin position="15"/>
        <end position="445"/>
    </location>
</feature>
<dbReference type="OrthoDB" id="337830at2"/>
<feature type="binding site" evidence="4">
    <location>
        <position position="16"/>
    </location>
    <ligand>
        <name>FAD</name>
        <dbReference type="ChEBI" id="CHEBI:57692"/>
    </ligand>
</feature>
<sequence>MAVPDCEVMIIGAGLSGLQAARRLADRHDVVVLEARERVGGRAFAHRFANGDTVDLGGQWVGPGQRRLVGLIEELGATTYPLWNEGEHLVAAGGRLKRYTGTIPSLPVHVLLDLNRMLSKFEKMAAEIDVAEPWAHARAKEWDRRTVADFMDKTGFTAAAKQMFAIGIGAVFCAEPHELSLLHALFYAKAGGSLDALLSVEDGAQQDRVHGDMAGLAEAMTGELGDRVRLGAPARVIRWSGDGVRVETDDGAYTAKRLVLALPPNQALGIRFDPALPSSRDALWRRMPAGACIKCVAQYERPFWRDEGLSGQAVGGAGPVHVAFDNSEAGREAGLLLGFIEGDQARVWSNRDPDDRRAAVLDSFAVFFGDQAREPIDYADRDWTAEEFTRGCYAAFMGPGVWTTLGPELRQPMGPIHVAGTETAREGYGYFEGALEAAERAAREVKAALATS</sequence>
<dbReference type="InterPro" id="IPR002937">
    <property type="entry name" value="Amino_oxidase"/>
</dbReference>
<feature type="binding site" evidence="4">
    <location>
        <begin position="34"/>
        <end position="35"/>
    </location>
    <ligand>
        <name>FAD</name>
        <dbReference type="ChEBI" id="CHEBI:57692"/>
    </ligand>
</feature>
<dbReference type="Gene3D" id="3.90.660.10">
    <property type="match status" value="1"/>
</dbReference>
<dbReference type="EMBL" id="QEXV01000002">
    <property type="protein sequence ID" value="PWE17904.1"/>
    <property type="molecule type" value="Genomic_DNA"/>
</dbReference>
<keyword evidence="7" id="KW-1185">Reference proteome</keyword>
<organism evidence="6 7">
    <name type="scientific">Marinicauda salina</name>
    <dbReference type="NCBI Taxonomy" id="2135793"/>
    <lineage>
        <taxon>Bacteria</taxon>
        <taxon>Pseudomonadati</taxon>
        <taxon>Pseudomonadota</taxon>
        <taxon>Alphaproteobacteria</taxon>
        <taxon>Maricaulales</taxon>
        <taxon>Maricaulaceae</taxon>
        <taxon>Marinicauda</taxon>
    </lineage>
</organism>
<dbReference type="GO" id="GO:0016491">
    <property type="term" value="F:oxidoreductase activity"/>
    <property type="evidence" value="ECO:0007669"/>
    <property type="project" value="UniProtKB-KW"/>
</dbReference>
<gene>
    <name evidence="6" type="ORF">DDZ18_04830</name>
</gene>
<keyword evidence="3" id="KW-0560">Oxidoreductase</keyword>
<name>A0A2U2BVB0_9PROT</name>
<dbReference type="InterPro" id="IPR001613">
    <property type="entry name" value="Flavin_amine_oxidase"/>
</dbReference>
<evidence type="ECO:0000256" key="1">
    <source>
        <dbReference type="ARBA" id="ARBA00001974"/>
    </source>
</evidence>
<evidence type="ECO:0000256" key="2">
    <source>
        <dbReference type="ARBA" id="ARBA00005995"/>
    </source>
</evidence>
<comment type="cofactor">
    <cofactor evidence="1">
        <name>FAD</name>
        <dbReference type="ChEBI" id="CHEBI:57692"/>
    </cofactor>
</comment>
<dbReference type="PRINTS" id="PR00757">
    <property type="entry name" value="AMINEOXDASEF"/>
</dbReference>
<evidence type="ECO:0000313" key="7">
    <source>
        <dbReference type="Proteomes" id="UP000245168"/>
    </source>
</evidence>
<dbReference type="AlphaFoldDB" id="A0A2U2BVB0"/>
<feature type="binding site" evidence="4">
    <location>
        <position position="339"/>
    </location>
    <ligand>
        <name>substrate</name>
    </ligand>
</feature>
<evidence type="ECO:0000313" key="6">
    <source>
        <dbReference type="EMBL" id="PWE17904.1"/>
    </source>
</evidence>
<reference evidence="7" key="1">
    <citation type="submission" date="2018-05" db="EMBL/GenBank/DDBJ databases">
        <authorList>
            <person name="Liu B.-T."/>
        </authorList>
    </citation>
    <scope>NUCLEOTIDE SEQUENCE [LARGE SCALE GENOMIC DNA]</scope>
    <source>
        <strain evidence="7">WD6-1</strain>
    </source>
</reference>
<proteinExistence type="inferred from homology"/>